<dbReference type="Proteomes" id="UP000183920">
    <property type="component" value="Unassembled WGS sequence"/>
</dbReference>
<evidence type="ECO:0000313" key="2">
    <source>
        <dbReference type="Proteomes" id="UP000183920"/>
    </source>
</evidence>
<dbReference type="EMBL" id="CVRY01000003">
    <property type="protein sequence ID" value="CRL62286.1"/>
    <property type="molecule type" value="Genomic_DNA"/>
</dbReference>
<protein>
    <recommendedName>
        <fullName evidence="3">2OG-Fe dioxygenase family protein</fullName>
    </recommendedName>
</protein>
<organism evidence="1 2">
    <name type="scientific">Proteus penneri</name>
    <dbReference type="NCBI Taxonomy" id="102862"/>
    <lineage>
        <taxon>Bacteria</taxon>
        <taxon>Pseudomonadati</taxon>
        <taxon>Pseudomonadota</taxon>
        <taxon>Gammaproteobacteria</taxon>
        <taxon>Enterobacterales</taxon>
        <taxon>Morganellaceae</taxon>
        <taxon>Proteus</taxon>
    </lineage>
</organism>
<reference evidence="2" key="1">
    <citation type="submission" date="2015-06" db="EMBL/GenBank/DDBJ databases">
        <authorList>
            <person name="Urmite Genomes"/>
        </authorList>
    </citation>
    <scope>NUCLEOTIDE SEQUENCE [LARGE SCALE GENOMIC DNA]</scope>
    <source>
        <strain evidence="2">CSUR P1867</strain>
    </source>
</reference>
<name>A0A0G4Q9J5_9GAMM</name>
<evidence type="ECO:0000313" key="1">
    <source>
        <dbReference type="EMBL" id="CRL62286.1"/>
    </source>
</evidence>
<dbReference type="Pfam" id="PF10014">
    <property type="entry name" value="2OG-Fe_Oxy_2"/>
    <property type="match status" value="1"/>
</dbReference>
<proteinExistence type="predicted"/>
<dbReference type="AlphaFoldDB" id="A0A0G4Q9J5"/>
<accession>A0A0G4Q9J5</accession>
<gene>
    <name evidence="1" type="ORF">BN1804_01892</name>
</gene>
<dbReference type="GO" id="GO:0051213">
    <property type="term" value="F:dioxygenase activity"/>
    <property type="evidence" value="ECO:0007669"/>
    <property type="project" value="InterPro"/>
</dbReference>
<sequence length="295" mass="33944">MNGLLIDKISEIKKEYKNNKYVFIPQNIVIDLIKQLGAKEKDINTLMEYGDYLAQDPTLSFRHTRTGRYLFDNDIETISRLEYQPFVLTEEDGFIREDSGAQRHFRALDDRWQSNTTYQALLKLKMLLIQGNAFTPRHLTDQQSPKSISTVFHLRLIAQPDSLSELSIEGVHKDGVDHTMIVMMNKHNVKDNTGALRVHSPQEAIGTPWQKINPENVLYEHNNAQYLDVLLIADNELNHSGTPIFTHDNKNQAYQDFMVLLSRYPTVDAHPSHKFDSMNAHPDLPLTLYLNQSVA</sequence>
<dbReference type="RefSeq" id="WP_072063830.1">
    <property type="nucleotide sequence ID" value="NZ_CVRY01000003.1"/>
</dbReference>
<dbReference type="InterPro" id="IPR018724">
    <property type="entry name" value="2OG-Fe_dioxygenase"/>
</dbReference>
<evidence type="ECO:0008006" key="3">
    <source>
        <dbReference type="Google" id="ProtNLM"/>
    </source>
</evidence>
<dbReference type="Gene3D" id="2.60.120.620">
    <property type="entry name" value="q2cbj1_9rhob like domain"/>
    <property type="match status" value="1"/>
</dbReference>